<sequence length="92" mass="10478">MKTRNTIVSAVVALLSAGWLFPMWLGVSTYLSFWTKEVWPTLLKQQYPGNSFPFLAFAGDCFAWGFAWLGVVVVFWSYVGFSAFLRLREARA</sequence>
<keyword evidence="1" id="KW-0472">Membrane</keyword>
<organism evidence="2 3">
    <name type="scientific">Lysobacter capsici AZ78</name>
    <dbReference type="NCBI Taxonomy" id="1444315"/>
    <lineage>
        <taxon>Bacteria</taxon>
        <taxon>Pseudomonadati</taxon>
        <taxon>Pseudomonadota</taxon>
        <taxon>Gammaproteobacteria</taxon>
        <taxon>Lysobacterales</taxon>
        <taxon>Lysobacteraceae</taxon>
        <taxon>Lysobacter</taxon>
    </lineage>
</organism>
<evidence type="ECO:0000256" key="1">
    <source>
        <dbReference type="SAM" id="Phobius"/>
    </source>
</evidence>
<keyword evidence="3" id="KW-1185">Reference proteome</keyword>
<proteinExistence type="predicted"/>
<evidence type="ECO:0000313" key="3">
    <source>
        <dbReference type="Proteomes" id="UP000023435"/>
    </source>
</evidence>
<comment type="caution">
    <text evidence="2">The sequence shown here is derived from an EMBL/GenBank/DDBJ whole genome shotgun (WGS) entry which is preliminary data.</text>
</comment>
<accession>A0A120AFP9</accession>
<dbReference type="RefSeq" id="WP_036109653.1">
    <property type="nucleotide sequence ID" value="NZ_JAJA02000001.1"/>
</dbReference>
<feature type="transmembrane region" description="Helical" evidence="1">
    <location>
        <begin position="54"/>
        <end position="81"/>
    </location>
</feature>
<dbReference type="Proteomes" id="UP000023435">
    <property type="component" value="Unassembled WGS sequence"/>
</dbReference>
<dbReference type="OrthoDB" id="6026023at2"/>
<gene>
    <name evidence="2" type="ORF">AZ78_0909</name>
</gene>
<dbReference type="AlphaFoldDB" id="A0A120AFP9"/>
<reference evidence="2 3" key="1">
    <citation type="journal article" date="2014" name="Genome Announc.">
        <title>Draft Genome Sequence of Lysobacter capsici AZ78, a Bacterium Antagonistic to Plant-Pathogenic Oomycetes.</title>
        <authorList>
            <person name="Puopolo G."/>
            <person name="Sonego P."/>
            <person name="Engelen K."/>
            <person name="Pertot I."/>
        </authorList>
    </citation>
    <scope>NUCLEOTIDE SEQUENCE [LARGE SCALE GENOMIC DNA]</scope>
    <source>
        <strain evidence="2 3">AZ78</strain>
    </source>
</reference>
<dbReference type="EMBL" id="JAJA02000001">
    <property type="protein sequence ID" value="KWS03363.1"/>
    <property type="molecule type" value="Genomic_DNA"/>
</dbReference>
<keyword evidence="1" id="KW-1133">Transmembrane helix</keyword>
<protein>
    <recommendedName>
        <fullName evidence="4">Transmembrane protein</fullName>
    </recommendedName>
</protein>
<evidence type="ECO:0000313" key="2">
    <source>
        <dbReference type="EMBL" id="KWS03363.1"/>
    </source>
</evidence>
<feature type="transmembrane region" description="Helical" evidence="1">
    <location>
        <begin position="7"/>
        <end position="34"/>
    </location>
</feature>
<keyword evidence="1" id="KW-0812">Transmembrane</keyword>
<name>A0A120AFP9_9GAMM</name>
<evidence type="ECO:0008006" key="4">
    <source>
        <dbReference type="Google" id="ProtNLM"/>
    </source>
</evidence>